<dbReference type="Pfam" id="PF11951">
    <property type="entry name" value="Fungal_trans_2"/>
    <property type="match status" value="1"/>
</dbReference>
<feature type="compositionally biased region" description="Pro residues" evidence="7">
    <location>
        <begin position="213"/>
        <end position="231"/>
    </location>
</feature>
<dbReference type="Gene3D" id="4.10.240.10">
    <property type="entry name" value="Zn(2)-C6 fungal-type DNA-binding domain"/>
    <property type="match status" value="1"/>
</dbReference>
<dbReference type="InterPro" id="IPR036864">
    <property type="entry name" value="Zn2-C6_fun-type_DNA-bd_sf"/>
</dbReference>
<keyword evidence="2" id="KW-0862">Zinc</keyword>
<dbReference type="GO" id="GO:0045944">
    <property type="term" value="P:positive regulation of transcription by RNA polymerase II"/>
    <property type="evidence" value="ECO:0007669"/>
    <property type="project" value="TreeGrafter"/>
</dbReference>
<dbReference type="PANTHER" id="PTHR37534">
    <property type="entry name" value="TRANSCRIPTIONAL ACTIVATOR PROTEIN UGA3"/>
    <property type="match status" value="1"/>
</dbReference>
<keyword evidence="4" id="KW-0238">DNA-binding</keyword>
<dbReference type="GO" id="GO:0000976">
    <property type="term" value="F:transcription cis-regulatory region binding"/>
    <property type="evidence" value="ECO:0007669"/>
    <property type="project" value="TreeGrafter"/>
</dbReference>
<dbReference type="GO" id="GO:0005634">
    <property type="term" value="C:nucleus"/>
    <property type="evidence" value="ECO:0007669"/>
    <property type="project" value="UniProtKB-SubCell"/>
</dbReference>
<evidence type="ECO:0000256" key="7">
    <source>
        <dbReference type="SAM" id="MobiDB-lite"/>
    </source>
</evidence>
<keyword evidence="5" id="KW-0804">Transcription</keyword>
<dbReference type="STRING" id="1262450.S3D684"/>
<feature type="domain" description="Zn(2)-C6 fungal-type" evidence="8">
    <location>
        <begin position="7"/>
        <end position="35"/>
    </location>
</feature>
<sequence>MPRKTTGCWTCRARKKKCDDGRPSCAACLMRQIECYGYEEKPSWMDGGEVERSMLRSMKQRAKESYSQRRRSRAMKPRDATAEVAHSEHEVTAATVSPSTAPIHTVAESYMRSNHGSTSATQSPHSSRGSRHDGQESRQQTVGRRADDGTQSSRCDGQASHTQNTPYLPPPPYASYSSFPPQAHTQAHSAPRPYVHRHFTDTASSSSYASRPRSPPPPQLQFQQPLPPPQLPYSISQPLPPIQPAPRLERDSFPYSETELSLLMYYFDHVFHRICPFFIYSAGDKGRGWLLSLFLRTRPLCAAAICISACDQAQFVLGPLSDAPQPYHDLEMKHIHIVRDLRAHLAHLSQQAGVSRMPAAVEALACIMHLIYFEGTETDWVAHMDAAAALLSSLDTTMSKETPSVDSPVSSVQSTSSSTPCSNAIQTTIEDFFSVQFLSDSEKSAFDFFLAQYTGFFVISAISLDLTPQSTESVERTRAIFHRHQTKLKDIFGIEDWVMVTMLDIAVLKAWKQRERAKGTLSLKELARRADAIEDRIVQGLADLARRKPVSLPPGPFSASGPSEPNAWVPRRQTPPNLPLPTREEKIYMVTSTHLNAALLLLHIVVSGFYPNLQEIRRGVIETLEALEYMREHCDININSWPMCVAGCLALESEYPRFRALLPPPRTGQHPLVLTEWTLNIIERCWESRAAQPSQTDEAVSWVAAMNDLGTRLLLI</sequence>
<evidence type="ECO:0000256" key="4">
    <source>
        <dbReference type="ARBA" id="ARBA00023125"/>
    </source>
</evidence>
<evidence type="ECO:0000313" key="10">
    <source>
        <dbReference type="Proteomes" id="UP000016923"/>
    </source>
</evidence>
<dbReference type="InterPro" id="IPR021858">
    <property type="entry name" value="Fun_TF"/>
</dbReference>
<organism evidence="9 10">
    <name type="scientific">Ophiostoma piceae (strain UAMH 11346)</name>
    <name type="common">Sap stain fungus</name>
    <dbReference type="NCBI Taxonomy" id="1262450"/>
    <lineage>
        <taxon>Eukaryota</taxon>
        <taxon>Fungi</taxon>
        <taxon>Dikarya</taxon>
        <taxon>Ascomycota</taxon>
        <taxon>Pezizomycotina</taxon>
        <taxon>Sordariomycetes</taxon>
        <taxon>Sordariomycetidae</taxon>
        <taxon>Ophiostomatales</taxon>
        <taxon>Ophiostomataceae</taxon>
        <taxon>Ophiostoma</taxon>
    </lineage>
</organism>
<dbReference type="SUPFAM" id="SSF57701">
    <property type="entry name" value="Zn2/Cys6 DNA-binding domain"/>
    <property type="match status" value="1"/>
</dbReference>
<feature type="compositionally biased region" description="Polar residues" evidence="7">
    <location>
        <begin position="111"/>
        <end position="127"/>
    </location>
</feature>
<comment type="subcellular location">
    <subcellularLocation>
        <location evidence="1">Nucleus</location>
    </subcellularLocation>
</comment>
<dbReference type="CDD" id="cd00067">
    <property type="entry name" value="GAL4"/>
    <property type="match status" value="1"/>
</dbReference>
<evidence type="ECO:0000259" key="8">
    <source>
        <dbReference type="PROSITE" id="PS50048"/>
    </source>
</evidence>
<dbReference type="OrthoDB" id="5213892at2759"/>
<evidence type="ECO:0000256" key="5">
    <source>
        <dbReference type="ARBA" id="ARBA00023163"/>
    </source>
</evidence>
<dbReference type="Pfam" id="PF00172">
    <property type="entry name" value="Zn_clus"/>
    <property type="match status" value="1"/>
</dbReference>
<dbReference type="AlphaFoldDB" id="S3D684"/>
<dbReference type="VEuPathDB" id="FungiDB:F503_04497"/>
<evidence type="ECO:0000256" key="1">
    <source>
        <dbReference type="ARBA" id="ARBA00004123"/>
    </source>
</evidence>
<feature type="compositionally biased region" description="Polar residues" evidence="7">
    <location>
        <begin position="149"/>
        <end position="165"/>
    </location>
</feature>
<dbReference type="GO" id="GO:0008270">
    <property type="term" value="F:zinc ion binding"/>
    <property type="evidence" value="ECO:0007669"/>
    <property type="project" value="InterPro"/>
</dbReference>
<dbReference type="InterPro" id="IPR001138">
    <property type="entry name" value="Zn2Cys6_DnaBD"/>
</dbReference>
<dbReference type="EMBL" id="KE148148">
    <property type="protein sequence ID" value="EPE08910.1"/>
    <property type="molecule type" value="Genomic_DNA"/>
</dbReference>
<dbReference type="Proteomes" id="UP000016923">
    <property type="component" value="Unassembled WGS sequence"/>
</dbReference>
<dbReference type="PROSITE" id="PS00463">
    <property type="entry name" value="ZN2_CY6_FUNGAL_1"/>
    <property type="match status" value="1"/>
</dbReference>
<gene>
    <name evidence="9" type="ORF">F503_04497</name>
</gene>
<evidence type="ECO:0000256" key="3">
    <source>
        <dbReference type="ARBA" id="ARBA00023015"/>
    </source>
</evidence>
<feature type="compositionally biased region" description="Basic and acidic residues" evidence="7">
    <location>
        <begin position="76"/>
        <end position="91"/>
    </location>
</feature>
<dbReference type="PROSITE" id="PS50048">
    <property type="entry name" value="ZN2_CY6_FUNGAL_2"/>
    <property type="match status" value="1"/>
</dbReference>
<evidence type="ECO:0000256" key="2">
    <source>
        <dbReference type="ARBA" id="ARBA00022833"/>
    </source>
</evidence>
<proteinExistence type="predicted"/>
<dbReference type="eggNOG" id="ENOG502RX7Y">
    <property type="taxonomic scope" value="Eukaryota"/>
</dbReference>
<dbReference type="GO" id="GO:0000981">
    <property type="term" value="F:DNA-binding transcription factor activity, RNA polymerase II-specific"/>
    <property type="evidence" value="ECO:0007669"/>
    <property type="project" value="InterPro"/>
</dbReference>
<feature type="region of interest" description="Disordered" evidence="7">
    <location>
        <begin position="553"/>
        <end position="580"/>
    </location>
</feature>
<dbReference type="HOGENOM" id="CLU_019313_1_0_1"/>
<accession>S3D684</accession>
<dbReference type="SMART" id="SM00066">
    <property type="entry name" value="GAL4"/>
    <property type="match status" value="1"/>
</dbReference>
<name>S3D684_OPHP1</name>
<dbReference type="PANTHER" id="PTHR37534:SF26">
    <property type="entry name" value="TRANSCRIPTION FACTOR, PUTATIVE-RELATED"/>
    <property type="match status" value="1"/>
</dbReference>
<protein>
    <submittedName>
        <fullName evidence="9">Regulatory protein</fullName>
    </submittedName>
</protein>
<keyword evidence="10" id="KW-1185">Reference proteome</keyword>
<keyword evidence="6" id="KW-0539">Nucleus</keyword>
<evidence type="ECO:0000313" key="9">
    <source>
        <dbReference type="EMBL" id="EPE08910.1"/>
    </source>
</evidence>
<feature type="region of interest" description="Disordered" evidence="7">
    <location>
        <begin position="57"/>
        <end position="248"/>
    </location>
</feature>
<reference evidence="9 10" key="1">
    <citation type="journal article" date="2013" name="BMC Genomics">
        <title>The genome and transcriptome of the pine saprophyte Ophiostoma piceae, and a comparison with the bark beetle-associated pine pathogen Grosmannia clavigera.</title>
        <authorList>
            <person name="Haridas S."/>
            <person name="Wang Y."/>
            <person name="Lim L."/>
            <person name="Massoumi Alamouti S."/>
            <person name="Jackman S."/>
            <person name="Docking R."/>
            <person name="Robertson G."/>
            <person name="Birol I."/>
            <person name="Bohlmann J."/>
            <person name="Breuil C."/>
        </authorList>
    </citation>
    <scope>NUCLEOTIDE SEQUENCE [LARGE SCALE GENOMIC DNA]</scope>
    <source>
        <strain evidence="9 10">UAMH 11346</strain>
    </source>
</reference>
<evidence type="ECO:0000256" key="6">
    <source>
        <dbReference type="ARBA" id="ARBA00023242"/>
    </source>
</evidence>
<keyword evidence="3" id="KW-0805">Transcription regulation</keyword>